<keyword evidence="12" id="KW-0902">Two-component regulatory system</keyword>
<dbReference type="InterPro" id="IPR004358">
    <property type="entry name" value="Sig_transdc_His_kin-like_C"/>
</dbReference>
<dbReference type="Pfam" id="PF00512">
    <property type="entry name" value="HisKA"/>
    <property type="match status" value="1"/>
</dbReference>
<dbReference type="InterPro" id="IPR036097">
    <property type="entry name" value="HisK_dim/P_sf"/>
</dbReference>
<dbReference type="InterPro" id="IPR013767">
    <property type="entry name" value="PAS_fold"/>
</dbReference>
<evidence type="ECO:0000256" key="6">
    <source>
        <dbReference type="ARBA" id="ARBA00022679"/>
    </source>
</evidence>
<dbReference type="EC" id="2.7.13.3" evidence="3"/>
<gene>
    <name evidence="15" type="ORF">AMJ83_00765</name>
</gene>
<dbReference type="Gene3D" id="3.30.565.10">
    <property type="entry name" value="Histidine kinase-like ATPase, C-terminal domain"/>
    <property type="match status" value="1"/>
</dbReference>
<evidence type="ECO:0000256" key="10">
    <source>
        <dbReference type="ARBA" id="ARBA00022840"/>
    </source>
</evidence>
<keyword evidence="8" id="KW-0547">Nucleotide-binding</keyword>
<evidence type="ECO:0000256" key="4">
    <source>
        <dbReference type="ARBA" id="ARBA00022475"/>
    </source>
</evidence>
<evidence type="ECO:0000256" key="5">
    <source>
        <dbReference type="ARBA" id="ARBA00022553"/>
    </source>
</evidence>
<dbReference type="SMART" id="SM00388">
    <property type="entry name" value="HisKA"/>
    <property type="match status" value="1"/>
</dbReference>
<dbReference type="PANTHER" id="PTHR43065">
    <property type="entry name" value="SENSOR HISTIDINE KINASE"/>
    <property type="match status" value="1"/>
</dbReference>
<dbReference type="GO" id="GO:0005886">
    <property type="term" value="C:plasma membrane"/>
    <property type="evidence" value="ECO:0007669"/>
    <property type="project" value="UniProtKB-SubCell"/>
</dbReference>
<dbReference type="Gene3D" id="1.10.287.130">
    <property type="match status" value="1"/>
</dbReference>
<dbReference type="Proteomes" id="UP000051373">
    <property type="component" value="Unassembled WGS sequence"/>
</dbReference>
<reference evidence="15 16" key="1">
    <citation type="journal article" date="2015" name="Microbiome">
        <title>Genomic resolution of linkages in carbon, nitrogen, and sulfur cycling among widespread estuary sediment bacteria.</title>
        <authorList>
            <person name="Baker B.J."/>
            <person name="Lazar C.S."/>
            <person name="Teske A.P."/>
            <person name="Dick G.J."/>
        </authorList>
    </citation>
    <scope>NUCLEOTIDE SEQUENCE [LARGE SCALE GENOMIC DNA]</scope>
    <source>
        <strain evidence="15">SM23_42</strain>
    </source>
</reference>
<dbReference type="SMART" id="SM00387">
    <property type="entry name" value="HATPase_c"/>
    <property type="match status" value="1"/>
</dbReference>
<evidence type="ECO:0000256" key="8">
    <source>
        <dbReference type="ARBA" id="ARBA00022741"/>
    </source>
</evidence>
<dbReference type="GO" id="GO:0005524">
    <property type="term" value="F:ATP binding"/>
    <property type="evidence" value="ECO:0007669"/>
    <property type="project" value="UniProtKB-KW"/>
</dbReference>
<comment type="catalytic activity">
    <reaction evidence="1">
        <text>ATP + protein L-histidine = ADP + protein N-phospho-L-histidine.</text>
        <dbReference type="EC" id="2.7.13.3"/>
    </reaction>
</comment>
<dbReference type="PATRIC" id="fig|1703779.3.peg.231"/>
<dbReference type="InterPro" id="IPR003594">
    <property type="entry name" value="HATPase_dom"/>
</dbReference>
<dbReference type="PROSITE" id="PS50109">
    <property type="entry name" value="HIS_KIN"/>
    <property type="match status" value="1"/>
</dbReference>
<dbReference type="SUPFAM" id="SSF47384">
    <property type="entry name" value="Homodimeric domain of signal transducing histidine kinase"/>
    <property type="match status" value="1"/>
</dbReference>
<keyword evidence="10" id="KW-0067">ATP-binding</keyword>
<comment type="subcellular location">
    <subcellularLocation>
        <location evidence="2">Cell membrane</location>
        <topology evidence="2">Multi-pass membrane protein</topology>
    </subcellularLocation>
</comment>
<dbReference type="Pfam" id="PF00989">
    <property type="entry name" value="PAS"/>
    <property type="match status" value="1"/>
</dbReference>
<evidence type="ECO:0000256" key="3">
    <source>
        <dbReference type="ARBA" id="ARBA00012438"/>
    </source>
</evidence>
<dbReference type="InterPro" id="IPR003661">
    <property type="entry name" value="HisK_dim/P_dom"/>
</dbReference>
<keyword evidence="13" id="KW-0472">Membrane</keyword>
<keyword evidence="9" id="KW-0418">Kinase</keyword>
<sequence>MKLKRYFPVIIILLLILGIFLTIGLISSRRIMLDLIKEQARSFLSVVASTQENLIFAEARLEDEFIDKLIGACNSLEVDLNRNRMEDIRQSFGFGSILVFDRTTEKRILTSGSPIKVREGIFQQDEPISFEYFDFGNKNLMRFVYVLAQRIYQIEVPADEIQEFRTEFGINKIINQIAVNPMVRYLVLQDEKGIIFATPNVQMISRIDDDPILVRVMDERIETSRIEAFNTQNVLELVRPFVVEDELLGIFRIGISLENYYRHVRKTEGQLIVLFVILFGTGFVLFLLFMNYQSYANIKELFDKTLGAIEDGVLLVSDKKIISGANNMFCSLSSFDEKLLIGKEYNEVFPADPFDVNKVMNDGKKIADEKTAFGKEIQYATYPLYNERQQISGVISILHDISKIREFEKEREEAARLVFLGNLVANFAHEIKNPLNGLSIATQRLIREYPSPDKEYTSITRGLKREIDALNKIVNDFLVLARPKMRQRMPFSIGATLKDAVTSVEHQLREFDIKMEQQIESDASILGSASDFRRAILNILLNAMEAVATVEDRDRKISIGLTESKDGVEVIISDNGPGMDREEQDRVFSPYFTTKKSGTGLGLYIAQKIIRDHQGKIKITSQKNRGTTFTIAFQL</sequence>
<name>A0A0S8FX46_UNCW3</name>
<evidence type="ECO:0000256" key="1">
    <source>
        <dbReference type="ARBA" id="ARBA00000085"/>
    </source>
</evidence>
<feature type="transmembrane region" description="Helical" evidence="13">
    <location>
        <begin position="6"/>
        <end position="27"/>
    </location>
</feature>
<dbReference type="InterPro" id="IPR005467">
    <property type="entry name" value="His_kinase_dom"/>
</dbReference>
<evidence type="ECO:0000256" key="13">
    <source>
        <dbReference type="SAM" id="Phobius"/>
    </source>
</evidence>
<dbReference type="PANTHER" id="PTHR43065:SF10">
    <property type="entry name" value="PEROXIDE STRESS-ACTIVATED HISTIDINE KINASE MAK3"/>
    <property type="match status" value="1"/>
</dbReference>
<organism evidence="15 16">
    <name type="scientific">candidate division WOR_3 bacterium SM23_42</name>
    <dbReference type="NCBI Taxonomy" id="1703779"/>
    <lineage>
        <taxon>Bacteria</taxon>
        <taxon>Bacteria division WOR-3</taxon>
    </lineage>
</organism>
<dbReference type="InterPro" id="IPR029151">
    <property type="entry name" value="Sensor-like_sf"/>
</dbReference>
<dbReference type="GO" id="GO:0000155">
    <property type="term" value="F:phosphorelay sensor kinase activity"/>
    <property type="evidence" value="ECO:0007669"/>
    <property type="project" value="InterPro"/>
</dbReference>
<dbReference type="Gene3D" id="3.30.450.20">
    <property type="entry name" value="PAS domain"/>
    <property type="match status" value="1"/>
</dbReference>
<evidence type="ECO:0000256" key="9">
    <source>
        <dbReference type="ARBA" id="ARBA00022777"/>
    </source>
</evidence>
<dbReference type="Pfam" id="PF02518">
    <property type="entry name" value="HATPase_c"/>
    <property type="match status" value="1"/>
</dbReference>
<keyword evidence="7 13" id="KW-0812">Transmembrane</keyword>
<accession>A0A0S8FX46</accession>
<keyword evidence="5" id="KW-0597">Phosphoprotein</keyword>
<keyword evidence="11 13" id="KW-1133">Transmembrane helix</keyword>
<evidence type="ECO:0000313" key="15">
    <source>
        <dbReference type="EMBL" id="KPK64754.1"/>
    </source>
</evidence>
<evidence type="ECO:0000256" key="11">
    <source>
        <dbReference type="ARBA" id="ARBA00022989"/>
    </source>
</evidence>
<dbReference type="CDD" id="cd00082">
    <property type="entry name" value="HisKA"/>
    <property type="match status" value="1"/>
</dbReference>
<dbReference type="PRINTS" id="PR00344">
    <property type="entry name" value="BCTRLSENSOR"/>
</dbReference>
<feature type="transmembrane region" description="Helical" evidence="13">
    <location>
        <begin position="271"/>
        <end position="292"/>
    </location>
</feature>
<evidence type="ECO:0000313" key="16">
    <source>
        <dbReference type="Proteomes" id="UP000051373"/>
    </source>
</evidence>
<keyword evidence="6" id="KW-0808">Transferase</keyword>
<dbReference type="InterPro" id="IPR035965">
    <property type="entry name" value="PAS-like_dom_sf"/>
</dbReference>
<dbReference type="EMBL" id="LJUJ01000001">
    <property type="protein sequence ID" value="KPK64754.1"/>
    <property type="molecule type" value="Genomic_DNA"/>
</dbReference>
<dbReference type="AlphaFoldDB" id="A0A0S8FX46"/>
<evidence type="ECO:0000256" key="2">
    <source>
        <dbReference type="ARBA" id="ARBA00004651"/>
    </source>
</evidence>
<evidence type="ECO:0000259" key="14">
    <source>
        <dbReference type="PROSITE" id="PS50109"/>
    </source>
</evidence>
<proteinExistence type="predicted"/>
<keyword evidence="4" id="KW-1003">Cell membrane</keyword>
<protein>
    <recommendedName>
        <fullName evidence="3">histidine kinase</fullName>
        <ecNumber evidence="3">2.7.13.3</ecNumber>
    </recommendedName>
</protein>
<dbReference type="GO" id="GO:0006355">
    <property type="term" value="P:regulation of DNA-templated transcription"/>
    <property type="evidence" value="ECO:0007669"/>
    <property type="project" value="InterPro"/>
</dbReference>
<feature type="domain" description="Histidine kinase" evidence="14">
    <location>
        <begin position="426"/>
        <end position="635"/>
    </location>
</feature>
<dbReference type="STRING" id="1703779.AMJ83_00765"/>
<dbReference type="SUPFAM" id="SSF55785">
    <property type="entry name" value="PYP-like sensor domain (PAS domain)"/>
    <property type="match status" value="1"/>
</dbReference>
<evidence type="ECO:0000256" key="7">
    <source>
        <dbReference type="ARBA" id="ARBA00022692"/>
    </source>
</evidence>
<evidence type="ECO:0000256" key="12">
    <source>
        <dbReference type="ARBA" id="ARBA00023012"/>
    </source>
</evidence>
<dbReference type="InterPro" id="IPR036890">
    <property type="entry name" value="HATPase_C_sf"/>
</dbReference>
<comment type="caution">
    <text evidence="15">The sequence shown here is derived from an EMBL/GenBank/DDBJ whole genome shotgun (WGS) entry which is preliminary data.</text>
</comment>
<dbReference type="SUPFAM" id="SSF103190">
    <property type="entry name" value="Sensory domain-like"/>
    <property type="match status" value="1"/>
</dbReference>
<dbReference type="SUPFAM" id="SSF55874">
    <property type="entry name" value="ATPase domain of HSP90 chaperone/DNA topoisomerase II/histidine kinase"/>
    <property type="match status" value="1"/>
</dbReference>